<dbReference type="InParanoid" id="A0A061EZL2"/>
<comment type="similarity">
    <text evidence="1 2">Belongs to the small heat shock protein (HSP20) family.</text>
</comment>
<keyword evidence="3" id="KW-0812">Transmembrane</keyword>
<dbReference type="CDD" id="cd06464">
    <property type="entry name" value="ACD_sHsps-like"/>
    <property type="match status" value="1"/>
</dbReference>
<dbReference type="InterPro" id="IPR002068">
    <property type="entry name" value="A-crystallin/Hsp20_dom"/>
</dbReference>
<evidence type="ECO:0000256" key="1">
    <source>
        <dbReference type="PROSITE-ProRule" id="PRU00285"/>
    </source>
</evidence>
<dbReference type="eggNOG" id="ENOG502SECI">
    <property type="taxonomic scope" value="Eukaryota"/>
</dbReference>
<dbReference type="InterPro" id="IPR008978">
    <property type="entry name" value="HSP20-like_chaperone"/>
</dbReference>
<keyword evidence="3" id="KW-0472">Membrane</keyword>
<dbReference type="PROSITE" id="PS01031">
    <property type="entry name" value="SHSP"/>
    <property type="match status" value="1"/>
</dbReference>
<evidence type="ECO:0000313" key="6">
    <source>
        <dbReference type="Proteomes" id="UP000026915"/>
    </source>
</evidence>
<keyword evidence="6" id="KW-1185">Reference proteome</keyword>
<reference evidence="5 6" key="1">
    <citation type="journal article" date="2013" name="Genome Biol.">
        <title>The genome sequence of the most widely cultivated cacao type and its use to identify candidate genes regulating pod color.</title>
        <authorList>
            <person name="Motamayor J.C."/>
            <person name="Mockaitis K."/>
            <person name="Schmutz J."/>
            <person name="Haiminen N."/>
            <person name="Iii D.L."/>
            <person name="Cornejo O."/>
            <person name="Findley S.D."/>
            <person name="Zheng P."/>
            <person name="Utro F."/>
            <person name="Royaert S."/>
            <person name="Saski C."/>
            <person name="Jenkins J."/>
            <person name="Podicheti R."/>
            <person name="Zhao M."/>
            <person name="Scheffler B.E."/>
            <person name="Stack J.C."/>
            <person name="Feltus F.A."/>
            <person name="Mustiga G.M."/>
            <person name="Amores F."/>
            <person name="Phillips W."/>
            <person name="Marelli J.P."/>
            <person name="May G.D."/>
            <person name="Shapiro H."/>
            <person name="Ma J."/>
            <person name="Bustamante C.D."/>
            <person name="Schnell R.J."/>
            <person name="Main D."/>
            <person name="Gilbert D."/>
            <person name="Parida L."/>
            <person name="Kuhn D.N."/>
        </authorList>
    </citation>
    <scope>NUCLEOTIDE SEQUENCE [LARGE SCALE GENOMIC DNA]</scope>
    <source>
        <strain evidence="6">cv. Matina 1-6</strain>
    </source>
</reference>
<dbReference type="KEGG" id="tcc:18599834"/>
<keyword evidence="3" id="KW-1133">Transmembrane helix</keyword>
<name>A0A061EZL2_THECC</name>
<dbReference type="SUPFAM" id="SSF49764">
    <property type="entry name" value="HSP20-like chaperones"/>
    <property type="match status" value="1"/>
</dbReference>
<dbReference type="Gene3D" id="2.60.40.790">
    <property type="match status" value="1"/>
</dbReference>
<evidence type="ECO:0000313" key="5">
    <source>
        <dbReference type="EMBL" id="EOY10550.1"/>
    </source>
</evidence>
<dbReference type="Gramene" id="EOY10550">
    <property type="protein sequence ID" value="EOY10550"/>
    <property type="gene ID" value="TCM_025885"/>
</dbReference>
<dbReference type="EMBL" id="CM001883">
    <property type="protein sequence ID" value="EOY10550.1"/>
    <property type="molecule type" value="Genomic_DNA"/>
</dbReference>
<evidence type="ECO:0000256" key="2">
    <source>
        <dbReference type="RuleBase" id="RU003616"/>
    </source>
</evidence>
<feature type="transmembrane region" description="Helical" evidence="3">
    <location>
        <begin position="128"/>
        <end position="146"/>
    </location>
</feature>
<proteinExistence type="inferred from homology"/>
<dbReference type="Pfam" id="PF00011">
    <property type="entry name" value="HSP20"/>
    <property type="match status" value="1"/>
</dbReference>
<feature type="domain" description="SHSP" evidence="4">
    <location>
        <begin position="15"/>
        <end position="121"/>
    </location>
</feature>
<evidence type="ECO:0000256" key="3">
    <source>
        <dbReference type="SAM" id="Phobius"/>
    </source>
</evidence>
<dbReference type="Gramene" id="Tc05v2_t020560.1">
    <property type="protein sequence ID" value="Tc05v2_p020560.1"/>
    <property type="gene ID" value="Tc05v2_g020560"/>
</dbReference>
<dbReference type="Proteomes" id="UP000026915">
    <property type="component" value="Chromosome 5"/>
</dbReference>
<organism evidence="5 6">
    <name type="scientific">Theobroma cacao</name>
    <name type="common">Cacao</name>
    <name type="synonym">Cocoa</name>
    <dbReference type="NCBI Taxonomy" id="3641"/>
    <lineage>
        <taxon>Eukaryota</taxon>
        <taxon>Viridiplantae</taxon>
        <taxon>Streptophyta</taxon>
        <taxon>Embryophyta</taxon>
        <taxon>Tracheophyta</taxon>
        <taxon>Spermatophyta</taxon>
        <taxon>Magnoliopsida</taxon>
        <taxon>eudicotyledons</taxon>
        <taxon>Gunneridae</taxon>
        <taxon>Pentapetalae</taxon>
        <taxon>rosids</taxon>
        <taxon>malvids</taxon>
        <taxon>Malvales</taxon>
        <taxon>Malvaceae</taxon>
        <taxon>Byttnerioideae</taxon>
        <taxon>Theobroma</taxon>
    </lineage>
</organism>
<accession>A0A061EZL2</accession>
<dbReference type="HOGENOM" id="CLU_112221_0_0_1"/>
<sequence>MKNEGSVEPSYDEFEPYCKWKKEKKNCISKATDIVEIQLCGFKKEEVKVELEKDVLCISGERPVGRSLQRFLKKIDVSKYDTEDLGAEFEGGILRIRLPMKCSAICFRLGGDNETLGILFSWPQIKTTIWAVAAALLLLLLAFYMYKYSECTNFRNWFE</sequence>
<dbReference type="OrthoDB" id="1431247at2759"/>
<dbReference type="OMA" id="CEWKKQS"/>
<dbReference type="AlphaFoldDB" id="A0A061EZL2"/>
<evidence type="ECO:0000259" key="4">
    <source>
        <dbReference type="PROSITE" id="PS01031"/>
    </source>
</evidence>
<gene>
    <name evidence="5" type="ORF">TCM_025885</name>
</gene>
<protein>
    <recommendedName>
        <fullName evidence="4">SHSP domain-containing protein</fullName>
    </recommendedName>
</protein>